<evidence type="ECO:0000256" key="1">
    <source>
        <dbReference type="SAM" id="MobiDB-lite"/>
    </source>
</evidence>
<evidence type="ECO:0000313" key="4">
    <source>
        <dbReference type="Proteomes" id="UP000191522"/>
    </source>
</evidence>
<protein>
    <recommendedName>
        <fullName evidence="2">Retrovirus-related Pol polyprotein from transposon TNT 1-94-like beta-barrel domain-containing protein</fullName>
    </recommendedName>
</protein>
<organism evidence="3 4">
    <name type="scientific">Penicillium decumbens</name>
    <dbReference type="NCBI Taxonomy" id="69771"/>
    <lineage>
        <taxon>Eukaryota</taxon>
        <taxon>Fungi</taxon>
        <taxon>Dikarya</taxon>
        <taxon>Ascomycota</taxon>
        <taxon>Pezizomycotina</taxon>
        <taxon>Eurotiomycetes</taxon>
        <taxon>Eurotiomycetidae</taxon>
        <taxon>Eurotiales</taxon>
        <taxon>Aspergillaceae</taxon>
        <taxon>Penicillium</taxon>
    </lineage>
</organism>
<feature type="domain" description="Retrovirus-related Pol polyprotein from transposon TNT 1-94-like beta-barrel" evidence="2">
    <location>
        <begin position="368"/>
        <end position="453"/>
    </location>
</feature>
<comment type="caution">
    <text evidence="3">The sequence shown here is derived from an EMBL/GenBank/DDBJ whole genome shotgun (WGS) entry which is preliminary data.</text>
</comment>
<proteinExistence type="predicted"/>
<feature type="compositionally biased region" description="Acidic residues" evidence="1">
    <location>
        <begin position="116"/>
        <end position="131"/>
    </location>
</feature>
<dbReference type="EMBL" id="MDYL01000004">
    <property type="protein sequence ID" value="OQD76470.1"/>
    <property type="molecule type" value="Genomic_DNA"/>
</dbReference>
<feature type="region of interest" description="Disordered" evidence="1">
    <location>
        <begin position="1"/>
        <end position="140"/>
    </location>
</feature>
<dbReference type="InterPro" id="IPR054722">
    <property type="entry name" value="PolX-like_BBD"/>
</dbReference>
<accession>A0A1V6PHD5</accession>
<evidence type="ECO:0000259" key="2">
    <source>
        <dbReference type="Pfam" id="PF22936"/>
    </source>
</evidence>
<evidence type="ECO:0000313" key="3">
    <source>
        <dbReference type="EMBL" id="OQD76470.1"/>
    </source>
</evidence>
<gene>
    <name evidence="3" type="ORF">PENDEC_c004G05894</name>
</gene>
<feature type="compositionally biased region" description="Basic residues" evidence="1">
    <location>
        <begin position="305"/>
        <end position="318"/>
    </location>
</feature>
<reference evidence="4" key="1">
    <citation type="journal article" date="2017" name="Nat. Microbiol.">
        <title>Global analysis of biosynthetic gene clusters reveals vast potential of secondary metabolite production in Penicillium species.</title>
        <authorList>
            <person name="Nielsen J.C."/>
            <person name="Grijseels S."/>
            <person name="Prigent S."/>
            <person name="Ji B."/>
            <person name="Dainat J."/>
            <person name="Nielsen K.F."/>
            <person name="Frisvad J.C."/>
            <person name="Workman M."/>
            <person name="Nielsen J."/>
        </authorList>
    </citation>
    <scope>NUCLEOTIDE SEQUENCE [LARGE SCALE GENOMIC DNA]</scope>
    <source>
        <strain evidence="4">IBT 11843</strain>
    </source>
</reference>
<name>A0A1V6PHD5_PENDC</name>
<sequence length="539" mass="59386">MTPSIGKTVKSDPAPSIPGAFATSPPQPALRTIAEKLPEKDEASAKITREASEEAPQGPSRPHQGSQDQLLQLAVHYGARHQPQQPTKPYGAHPSRLTVQYGAQQHLQQPIKTENDCSDDESSSGDDDSDDYPATASSAHFGTAVSPDIPIYSKQAIKHIYKSKERAFAEASRVKKLTGLSTYRQWKDSVSPILAGEGLMGLLDGRTQKPPRGHKLRLMWDSVNIHASQVLLATVSDIINQSLGCYYMDPRYIWDELNYMYSPPTAEEEDRLKHIFNTSQNGIQTSCEHCGKSCHNVDQCWKKHPQLAPRRPRGRRGGAARSRQQPQAQARETNDNTVVETGSTFVNFDLVTKITDLSTDTTPNILRWMAATACSDHIVTSTDYFVPGTTKTVQKTIRTVLTDYDVDCIIGDIEMILDNSTRAGLNMRLQDVVYVPDVPFNVVSIPKLAKRGYETCFKRTGFTLYKNGRTSATGTIKGRHFLLGVREDSAGDYKGARIIPMAARAATSSADEGPGVAQIEEKSDRDGIIVTHTGFLQVE</sequence>
<dbReference type="STRING" id="69771.A0A1V6PHD5"/>
<feature type="compositionally biased region" description="Low complexity" evidence="1">
    <location>
        <begin position="319"/>
        <end position="331"/>
    </location>
</feature>
<keyword evidence="4" id="KW-1185">Reference proteome</keyword>
<feature type="compositionally biased region" description="Polar residues" evidence="1">
    <location>
        <begin position="97"/>
        <end position="112"/>
    </location>
</feature>
<feature type="region of interest" description="Disordered" evidence="1">
    <location>
        <begin position="305"/>
        <end position="335"/>
    </location>
</feature>
<dbReference type="Pfam" id="PF22936">
    <property type="entry name" value="Pol_BBD"/>
    <property type="match status" value="1"/>
</dbReference>
<dbReference type="AlphaFoldDB" id="A0A1V6PHD5"/>
<feature type="compositionally biased region" description="Basic and acidic residues" evidence="1">
    <location>
        <begin position="33"/>
        <end position="52"/>
    </location>
</feature>
<dbReference type="Proteomes" id="UP000191522">
    <property type="component" value="Unassembled WGS sequence"/>
</dbReference>